<feature type="domain" description="DUF3048" evidence="2">
    <location>
        <begin position="64"/>
        <end position="204"/>
    </location>
</feature>
<sequence>MILNKRILGIFLGVGLLLVGCGKPEEDAAPEENTSPPVQEEPEDETVNEEEEEEVEQFSFHYPLSGEGTNEEINARSVAVMVNNDIHARPQTGLPEADLVFEILTEGNITRFLAIFQSEYPVEVGPVRSARDYFMEIAKGYNSLYIAHGFSPEAKVMSDTDYVSNLNGMYYDGTLFYRSSDRQAPHNSYITFENIKKGAESKKYDMEILPPSLSFLTDTEEEVIAGDLATKITVSYNSSLYDATYEYDSETEKYSRHTNGTQTRDHKSDEAVMLDNIVIMEAPHVVTTNNKGRRDIDFSTGGKAYLVQKGKWREIEWKNVNGQIVPMENGQPAKLAKGKTWINVIPISPGLSQAVTIQSES</sequence>
<evidence type="ECO:0000259" key="3">
    <source>
        <dbReference type="Pfam" id="PF17479"/>
    </source>
</evidence>
<dbReference type="Pfam" id="PF11258">
    <property type="entry name" value="DUF3048"/>
    <property type="match status" value="1"/>
</dbReference>
<reference evidence="4 5" key="1">
    <citation type="journal article" date="2019" name="Int. J. Syst. Evol. Microbiol.">
        <title>The Global Catalogue of Microorganisms (GCM) 10K type strain sequencing project: providing services to taxonomists for standard genome sequencing and annotation.</title>
        <authorList>
            <consortium name="The Broad Institute Genomics Platform"/>
            <consortium name="The Broad Institute Genome Sequencing Center for Infectious Disease"/>
            <person name="Wu L."/>
            <person name="Ma J."/>
        </authorList>
    </citation>
    <scope>NUCLEOTIDE SEQUENCE [LARGE SCALE GENOMIC DNA]</scope>
    <source>
        <strain evidence="4 5">JCM 9731</strain>
    </source>
</reference>
<proteinExistence type="predicted"/>
<name>A0ABN0W8K1_9BACI</name>
<dbReference type="InterPro" id="IPR021416">
    <property type="entry name" value="DUF3048_N"/>
</dbReference>
<dbReference type="RefSeq" id="WP_343798585.1">
    <property type="nucleotide sequence ID" value="NZ_BAAADJ010000020.1"/>
</dbReference>
<evidence type="ECO:0000313" key="5">
    <source>
        <dbReference type="Proteomes" id="UP001500782"/>
    </source>
</evidence>
<dbReference type="SUPFAM" id="SSF159774">
    <property type="entry name" value="YerB-like"/>
    <property type="match status" value="1"/>
</dbReference>
<feature type="region of interest" description="Disordered" evidence="1">
    <location>
        <begin position="25"/>
        <end position="50"/>
    </location>
</feature>
<accession>A0ABN0W8K1</accession>
<dbReference type="EMBL" id="BAAADJ010000020">
    <property type="protein sequence ID" value="GAA0328991.1"/>
    <property type="molecule type" value="Genomic_DNA"/>
</dbReference>
<dbReference type="InterPro" id="IPR023158">
    <property type="entry name" value="YerB-like_sf"/>
</dbReference>
<keyword evidence="5" id="KW-1185">Reference proteome</keyword>
<gene>
    <name evidence="4" type="ORF">GCM10008967_19390</name>
</gene>
<feature type="compositionally biased region" description="Acidic residues" evidence="1">
    <location>
        <begin position="40"/>
        <end position="50"/>
    </location>
</feature>
<evidence type="ECO:0000259" key="2">
    <source>
        <dbReference type="Pfam" id="PF11258"/>
    </source>
</evidence>
<dbReference type="Gene3D" id="3.50.90.10">
    <property type="entry name" value="YerB-like"/>
    <property type="match status" value="1"/>
</dbReference>
<dbReference type="InterPro" id="IPR035328">
    <property type="entry name" value="DUF3048_C"/>
</dbReference>
<dbReference type="Pfam" id="PF17479">
    <property type="entry name" value="DUF3048_C"/>
    <property type="match status" value="1"/>
</dbReference>
<evidence type="ECO:0000256" key="1">
    <source>
        <dbReference type="SAM" id="MobiDB-lite"/>
    </source>
</evidence>
<evidence type="ECO:0000313" key="4">
    <source>
        <dbReference type="EMBL" id="GAA0328991.1"/>
    </source>
</evidence>
<protein>
    <submittedName>
        <fullName evidence="4">DUF3048 domain-containing protein</fullName>
    </submittedName>
</protein>
<dbReference type="PROSITE" id="PS51257">
    <property type="entry name" value="PROKAR_LIPOPROTEIN"/>
    <property type="match status" value="1"/>
</dbReference>
<comment type="caution">
    <text evidence="4">The sequence shown here is derived from an EMBL/GenBank/DDBJ whole genome shotgun (WGS) entry which is preliminary data.</text>
</comment>
<organism evidence="4 5">
    <name type="scientific">Bacillus carboniphilus</name>
    <dbReference type="NCBI Taxonomy" id="86663"/>
    <lineage>
        <taxon>Bacteria</taxon>
        <taxon>Bacillati</taxon>
        <taxon>Bacillota</taxon>
        <taxon>Bacilli</taxon>
        <taxon>Bacillales</taxon>
        <taxon>Bacillaceae</taxon>
        <taxon>Bacillus</taxon>
    </lineage>
</organism>
<dbReference type="Proteomes" id="UP001500782">
    <property type="component" value="Unassembled WGS sequence"/>
</dbReference>
<feature type="domain" description="DUF3048" evidence="3">
    <location>
        <begin position="232"/>
        <end position="342"/>
    </location>
</feature>